<dbReference type="InterPro" id="IPR013022">
    <property type="entry name" value="Xyl_isomerase-like_TIM-brl"/>
</dbReference>
<feature type="binding site" evidence="8">
    <location>
        <position position="227"/>
    </location>
    <ligand>
        <name>Zn(2+)</name>
        <dbReference type="ChEBI" id="CHEBI:29105"/>
        <label>2</label>
    </ligand>
</feature>
<evidence type="ECO:0000256" key="4">
    <source>
        <dbReference type="ARBA" id="ARBA00022763"/>
    </source>
</evidence>
<keyword evidence="7 8" id="KW-0234">DNA repair</keyword>
<feature type="domain" description="Xylose isomerase-like TIM barrel" evidence="9">
    <location>
        <begin position="69"/>
        <end position="325"/>
    </location>
</feature>
<evidence type="ECO:0000256" key="5">
    <source>
        <dbReference type="ARBA" id="ARBA00022801"/>
    </source>
</evidence>
<dbReference type="Pfam" id="PF01261">
    <property type="entry name" value="AP_endonuc_2"/>
    <property type="match status" value="1"/>
</dbReference>
<evidence type="ECO:0000313" key="10">
    <source>
        <dbReference type="EMBL" id="CAH0541256.1"/>
    </source>
</evidence>
<name>A0ABN8E9X6_9VIBR</name>
<dbReference type="PROSITE" id="PS00729">
    <property type="entry name" value="AP_NUCLEASE_F2_1"/>
    <property type="match status" value="1"/>
</dbReference>
<keyword evidence="3 8" id="KW-0255">Endonuclease</keyword>
<comment type="similarity">
    <text evidence="1 8">Belongs to the AP endonuclease 2 family.</text>
</comment>
<keyword evidence="4 8" id="KW-0227">DNA damage</keyword>
<dbReference type="InterPro" id="IPR036237">
    <property type="entry name" value="Xyl_isomerase-like_sf"/>
</dbReference>
<feature type="binding site" evidence="8">
    <location>
        <position position="309"/>
    </location>
    <ligand>
        <name>Zn(2+)</name>
        <dbReference type="ChEBI" id="CHEBI:29105"/>
        <label>2</label>
    </ligand>
</feature>
<dbReference type="SUPFAM" id="SSF51658">
    <property type="entry name" value="Xylose isomerase-like"/>
    <property type="match status" value="1"/>
</dbReference>
<gene>
    <name evidence="8 10" type="primary">nfo</name>
    <name evidence="10" type="ORF">VMF7928_03472</name>
</gene>
<dbReference type="NCBIfam" id="TIGR00587">
    <property type="entry name" value="nfo"/>
    <property type="match status" value="1"/>
</dbReference>
<dbReference type="InterPro" id="IPR018246">
    <property type="entry name" value="AP_endonuc_F2_Zn_BS"/>
</dbReference>
<dbReference type="HAMAP" id="MF_00152">
    <property type="entry name" value="Nfo"/>
    <property type="match status" value="1"/>
</dbReference>
<dbReference type="Gene3D" id="3.20.20.150">
    <property type="entry name" value="Divalent-metal-dependent TIM barrel enzymes"/>
    <property type="match status" value="1"/>
</dbReference>
<keyword evidence="8" id="KW-0540">Nuclease</keyword>
<evidence type="ECO:0000256" key="3">
    <source>
        <dbReference type="ARBA" id="ARBA00022759"/>
    </source>
</evidence>
<dbReference type="EC" id="3.1.21.2" evidence="8"/>
<evidence type="ECO:0000256" key="2">
    <source>
        <dbReference type="ARBA" id="ARBA00022723"/>
    </source>
</evidence>
<keyword evidence="6 8" id="KW-0862">Zinc</keyword>
<accession>A0ABN8E9X6</accession>
<dbReference type="PANTHER" id="PTHR21445">
    <property type="entry name" value="ENDONUCLEASE IV ENDODEOXYRIBONUCLEASE IV"/>
    <property type="match status" value="1"/>
</dbReference>
<keyword evidence="2 8" id="KW-0479">Metal-binding</keyword>
<dbReference type="PANTHER" id="PTHR21445:SF0">
    <property type="entry name" value="APURINIC-APYRIMIDINIC ENDONUCLEASE"/>
    <property type="match status" value="1"/>
</dbReference>
<evidence type="ECO:0000259" key="9">
    <source>
        <dbReference type="Pfam" id="PF01261"/>
    </source>
</evidence>
<feature type="binding site" evidence="8">
    <location>
        <position position="279"/>
    </location>
    <ligand>
        <name>Zn(2+)</name>
        <dbReference type="ChEBI" id="CHEBI:29105"/>
        <label>3</label>
    </ligand>
</feature>
<proteinExistence type="inferred from homology"/>
<evidence type="ECO:0000313" key="11">
    <source>
        <dbReference type="Proteomes" id="UP000838748"/>
    </source>
</evidence>
<feature type="binding site" evidence="8">
    <location>
        <position position="277"/>
    </location>
    <ligand>
        <name>Zn(2+)</name>
        <dbReference type="ChEBI" id="CHEBI:29105"/>
        <label>3</label>
    </ligand>
</feature>
<sequence>MHGANTIRSSSIDEQNERCCISVIENRTMSPQKVGFNHGEEAMQTKFGQKYIGAHVSAAGGVEHAPVRAYEIEANAFALFTKNQRQWNAKPLTKANIDTFKSNCEKLGYGPDQILPHDSYLINLGSPEEEKLNKSRAAFVDEMERCRALGLKLLNFHPGSHLKKCSEQECLSTIAESINLAHQSVPDVVAVIENTAGQGTNLGCQFEHLAEIIEQVENKERVGVCLDTCHAFAAGYDLSSLAACEDTFSQFDKTVGMHYLRAMHLNDSKVTLSSRVDRHQSLGKGEIGWSCFEYIAKDSRFDAIPLILETIEPEIWPDEIARLREFHLDSGC</sequence>
<feature type="binding site" evidence="8">
    <location>
        <position position="230"/>
    </location>
    <ligand>
        <name>Zn(2+)</name>
        <dbReference type="ChEBI" id="CHEBI:29105"/>
        <label>3</label>
    </ligand>
</feature>
<dbReference type="GO" id="GO:0008833">
    <property type="term" value="F:deoxyribonuclease IV (phage-T4-induced) activity"/>
    <property type="evidence" value="ECO:0007669"/>
    <property type="project" value="UniProtKB-EC"/>
</dbReference>
<dbReference type="NCBIfam" id="NF002199">
    <property type="entry name" value="PRK01060.1-4"/>
    <property type="match status" value="1"/>
</dbReference>
<feature type="binding site" evidence="8">
    <location>
        <position position="193"/>
    </location>
    <ligand>
        <name>Zn(2+)</name>
        <dbReference type="ChEBI" id="CHEBI:29105"/>
        <label>2</label>
    </ligand>
</feature>
<feature type="binding site" evidence="8">
    <location>
        <position position="117"/>
    </location>
    <ligand>
        <name>Zn(2+)</name>
        <dbReference type="ChEBI" id="CHEBI:29105"/>
        <label>1</label>
    </ligand>
</feature>
<feature type="binding site" evidence="8">
    <location>
        <position position="264"/>
    </location>
    <ligand>
        <name>Zn(2+)</name>
        <dbReference type="ChEBI" id="CHEBI:29105"/>
        <label>2</label>
    </ligand>
</feature>
<evidence type="ECO:0000256" key="6">
    <source>
        <dbReference type="ARBA" id="ARBA00022833"/>
    </source>
</evidence>
<dbReference type="PROSITE" id="PS51432">
    <property type="entry name" value="AP_NUCLEASE_F2_4"/>
    <property type="match status" value="1"/>
</dbReference>
<keyword evidence="11" id="KW-1185">Reference proteome</keyword>
<comment type="catalytic activity">
    <reaction evidence="8">
        <text>Endonucleolytic cleavage to 5'-phosphooligonucleotide end-products.</text>
        <dbReference type="EC" id="3.1.21.2"/>
    </reaction>
</comment>
<reference evidence="10" key="1">
    <citation type="submission" date="2021-11" db="EMBL/GenBank/DDBJ databases">
        <authorList>
            <person name="Rodrigo-Torres L."/>
            <person name="Arahal R. D."/>
            <person name="Lucena T."/>
        </authorList>
    </citation>
    <scope>NUCLEOTIDE SEQUENCE</scope>
    <source>
        <strain evidence="10">CECT 7928</strain>
    </source>
</reference>
<dbReference type="PROSITE" id="PS00730">
    <property type="entry name" value="AP_NUCLEASE_F2_2"/>
    <property type="match status" value="1"/>
</dbReference>
<feature type="binding site" evidence="8">
    <location>
        <position position="157"/>
    </location>
    <ligand>
        <name>Zn(2+)</name>
        <dbReference type="ChEBI" id="CHEBI:29105"/>
        <label>1</label>
    </ligand>
</feature>
<evidence type="ECO:0000256" key="7">
    <source>
        <dbReference type="ARBA" id="ARBA00023204"/>
    </source>
</evidence>
<keyword evidence="5 8" id="KW-0378">Hydrolase</keyword>
<dbReference type="SMART" id="SM00518">
    <property type="entry name" value="AP2Ec"/>
    <property type="match status" value="1"/>
</dbReference>
<protein>
    <recommendedName>
        <fullName evidence="8">Probable endonuclease 4</fullName>
        <ecNumber evidence="8">3.1.21.2</ecNumber>
    </recommendedName>
    <alternativeName>
        <fullName evidence="8">Endodeoxyribonuclease IV</fullName>
    </alternativeName>
    <alternativeName>
        <fullName evidence="8">Endonuclease IV</fullName>
    </alternativeName>
</protein>
<comment type="caution">
    <text evidence="10">The sequence shown here is derived from an EMBL/GenBank/DDBJ whole genome shotgun (WGS) entry which is preliminary data.</text>
</comment>
<dbReference type="CDD" id="cd00019">
    <property type="entry name" value="AP2Ec"/>
    <property type="match status" value="1"/>
</dbReference>
<evidence type="ECO:0000256" key="1">
    <source>
        <dbReference type="ARBA" id="ARBA00005340"/>
    </source>
</evidence>
<organism evidence="10 11">
    <name type="scientific">Vibrio marisflavi CECT 7928</name>
    <dbReference type="NCBI Taxonomy" id="634439"/>
    <lineage>
        <taxon>Bacteria</taxon>
        <taxon>Pseudomonadati</taxon>
        <taxon>Pseudomonadota</taxon>
        <taxon>Gammaproteobacteria</taxon>
        <taxon>Vibrionales</taxon>
        <taxon>Vibrionaceae</taxon>
        <taxon>Vibrio</taxon>
    </lineage>
</organism>
<comment type="function">
    <text evidence="8">Endonuclease IV plays a role in DNA repair. It cleaves phosphodiester bonds at apurinic or apyrimidinic (AP) sites, generating a 3'-hydroxyl group and a 5'-terminal sugar phosphate.</text>
</comment>
<feature type="binding site" evidence="8">
    <location>
        <position position="193"/>
    </location>
    <ligand>
        <name>Zn(2+)</name>
        <dbReference type="ChEBI" id="CHEBI:29105"/>
        <label>1</label>
    </ligand>
</feature>
<dbReference type="EMBL" id="CAKLDM010000002">
    <property type="protein sequence ID" value="CAH0541256.1"/>
    <property type="molecule type" value="Genomic_DNA"/>
</dbReference>
<dbReference type="Proteomes" id="UP000838748">
    <property type="component" value="Unassembled WGS sequence"/>
</dbReference>
<dbReference type="InterPro" id="IPR001719">
    <property type="entry name" value="AP_endonuc_2"/>
</dbReference>
<evidence type="ECO:0000256" key="8">
    <source>
        <dbReference type="HAMAP-Rule" id="MF_00152"/>
    </source>
</evidence>
<comment type="cofactor">
    <cofactor evidence="8">
        <name>Zn(2+)</name>
        <dbReference type="ChEBI" id="CHEBI:29105"/>
    </cofactor>
    <text evidence="8">Binds 3 Zn(2+) ions.</text>
</comment>